<accession>D5BGY6</accession>
<evidence type="ECO:0000313" key="1">
    <source>
        <dbReference type="EMBL" id="ADF53317.1"/>
    </source>
</evidence>
<organism evidence="1 2">
    <name type="scientific">Zunongwangia profunda (strain DSM 18752 / CCTCC AB 206139 / SM-A87)</name>
    <name type="common">Wangia profunda</name>
    <dbReference type="NCBI Taxonomy" id="655815"/>
    <lineage>
        <taxon>Bacteria</taxon>
        <taxon>Pseudomonadati</taxon>
        <taxon>Bacteroidota</taxon>
        <taxon>Flavobacteriia</taxon>
        <taxon>Flavobacteriales</taxon>
        <taxon>Flavobacteriaceae</taxon>
        <taxon>Zunongwangia</taxon>
    </lineage>
</organism>
<dbReference type="KEGG" id="zpr:ZPR_2998"/>
<evidence type="ECO:0000313" key="2">
    <source>
        <dbReference type="Proteomes" id="UP000001654"/>
    </source>
</evidence>
<sequence length="37" mass="4653">MITDIFIKKYQQLLDYRFWEIYIGLLIEENLNFLLKD</sequence>
<proteinExistence type="predicted"/>
<name>D5BGY6_ZUNPS</name>
<dbReference type="Proteomes" id="UP000001654">
    <property type="component" value="Chromosome"/>
</dbReference>
<dbReference type="EMBL" id="CP001650">
    <property type="protein sequence ID" value="ADF53317.1"/>
    <property type="molecule type" value="Genomic_DNA"/>
</dbReference>
<protein>
    <submittedName>
        <fullName evidence="1">Uncharacterized protein</fullName>
    </submittedName>
</protein>
<gene>
    <name evidence="1" type="ordered locus">ZPR_2998</name>
</gene>
<dbReference type="STRING" id="655815.ZPR_2998"/>
<keyword evidence="2" id="KW-1185">Reference proteome</keyword>
<dbReference type="HOGENOM" id="CLU_3350769_0_0_10"/>
<dbReference type="AlphaFoldDB" id="D5BGY6"/>
<reference evidence="1 2" key="1">
    <citation type="journal article" date="2010" name="BMC Genomics">
        <title>The complete genome of Zunongwangia profunda SM-A87 reveals its adaptation to the deep-sea environment and ecological role in sedimentary organic nitrogen degradation.</title>
        <authorList>
            <person name="Qin Q.L."/>
            <person name="Zhang X.Y."/>
            <person name="Wang X.M."/>
            <person name="Liu G.M."/>
            <person name="Chen X.L."/>
            <person name="Xie B.B."/>
            <person name="Dang H.Y."/>
            <person name="Zhou B.C."/>
            <person name="Yu J."/>
            <person name="Zhang Y.Z."/>
        </authorList>
    </citation>
    <scope>NUCLEOTIDE SEQUENCE [LARGE SCALE GENOMIC DNA]</scope>
    <source>
        <strain evidence="2">DSM 18752 / CCTCC AB 206139 / SM-A87</strain>
    </source>
</reference>